<dbReference type="Pfam" id="PF02080">
    <property type="entry name" value="TrkA_C"/>
    <property type="match status" value="2"/>
</dbReference>
<evidence type="ECO:0000256" key="5">
    <source>
        <dbReference type="ARBA" id="ARBA00022692"/>
    </source>
</evidence>
<sequence>MSHLPNLIADLALILISAGITTLLFKKLKQPLVLGYIVAGFLVGPHTFLTPSVVDTANIQTWSDIGVIFLLFALGLEFSFKKILKVGGSAIIAACTIIFCMIVVGITVGLGFGWKRMDCIFLGGMIAMSSTTIIYKAFDDLGLGKKKFAGLVLSILILEDILAIVLMVVLSTMAVSSSFQGSDLIASISKLVFFLVLWFVVGIFLIPGILKKTRKLMSDETLMIVSLGMCFGMVVLASQVGFSPAFGAFIMGSILAETIEAEHIEHLVKPVKDLFGAIFFVSVGMMVDPSMIVEYALPIAVISLVVILGQTIFGTSGVLLSGQPLRTAMQCGFSLGQIGEFAFIIASLGVTLKVTSHFLYPIVVAVSVITTFLTPYMIRLAEPAYVKVDRSMPRSWKRFLDRYSSGSQTVNYESDWKKLLMAMGRNIVIYSIISIAVIILSFRFVAPVFHNYLPQFWAALCGTIFTVLCISPFLRAIVVKKNHSEEFVTLWEDNHVNRGPLVSTIVLRVVIAVAFVAFVIAHFFKASVGLALGVAVILVFLMVYSRVLKKQSILIERRFIQNLRLRDMHAEYIGSKKPAYAGSLLSRDLHLTDLEIPGESVWAGKTLAELNLGKKYGVHVVSILRGKQRINIPGASVRLFPLDKIQVIGTDEQLNLFSQHMMKEDVVEDNKDLEKSIMTLKQFMININSVFLGKSIRESGIRDKYKCLIVGMERDGNSLRTPDVNAPFQEGDVVWVVGEKEDVYKLVNQKS</sequence>
<keyword evidence="4" id="KW-0406">Ion transport</keyword>
<accession>A0A1M5AXJ0</accession>
<evidence type="ECO:0000313" key="10">
    <source>
        <dbReference type="EMBL" id="SHF34923.1"/>
    </source>
</evidence>
<dbReference type="Proteomes" id="UP000184509">
    <property type="component" value="Unassembled WGS sequence"/>
</dbReference>
<feature type="transmembrane region" description="Helical" evidence="8">
    <location>
        <begin position="530"/>
        <end position="548"/>
    </location>
</feature>
<dbReference type="GO" id="GO:0008324">
    <property type="term" value="F:monoatomic cation transmembrane transporter activity"/>
    <property type="evidence" value="ECO:0007669"/>
    <property type="project" value="InterPro"/>
</dbReference>
<feature type="transmembrane region" description="Helical" evidence="8">
    <location>
        <begin position="90"/>
        <end position="114"/>
    </location>
</feature>
<evidence type="ECO:0000256" key="1">
    <source>
        <dbReference type="ARBA" id="ARBA00004141"/>
    </source>
</evidence>
<dbReference type="GO" id="GO:0016020">
    <property type="term" value="C:membrane"/>
    <property type="evidence" value="ECO:0007669"/>
    <property type="project" value="UniProtKB-SubCell"/>
</dbReference>
<feature type="transmembrane region" description="Helical" evidence="8">
    <location>
        <begin position="191"/>
        <end position="210"/>
    </location>
</feature>
<dbReference type="InterPro" id="IPR038770">
    <property type="entry name" value="Na+/solute_symporter_sf"/>
</dbReference>
<dbReference type="GO" id="GO:1902600">
    <property type="term" value="P:proton transmembrane transport"/>
    <property type="evidence" value="ECO:0007669"/>
    <property type="project" value="InterPro"/>
</dbReference>
<name>A0A1M5AXJ0_9BACE</name>
<feature type="transmembrane region" description="Helical" evidence="8">
    <location>
        <begin position="120"/>
        <end position="138"/>
    </location>
</feature>
<feature type="domain" description="RCK C-terminal" evidence="9">
    <location>
        <begin position="579"/>
        <end position="663"/>
    </location>
</feature>
<dbReference type="Gene3D" id="1.20.1530.20">
    <property type="match status" value="1"/>
</dbReference>
<evidence type="ECO:0000259" key="9">
    <source>
        <dbReference type="PROSITE" id="PS51202"/>
    </source>
</evidence>
<dbReference type="PANTHER" id="PTHR42751">
    <property type="entry name" value="SODIUM/HYDROGEN EXCHANGER FAMILY/TRKA DOMAIN PROTEIN"/>
    <property type="match status" value="1"/>
</dbReference>
<reference evidence="10 11" key="1">
    <citation type="submission" date="2016-11" db="EMBL/GenBank/DDBJ databases">
        <authorList>
            <person name="Jaros S."/>
            <person name="Januszkiewicz K."/>
            <person name="Wedrychowicz H."/>
        </authorList>
    </citation>
    <scope>NUCLEOTIDE SEQUENCE [LARGE SCALE GENOMIC DNA]</scope>
    <source>
        <strain evidence="10 11">DSM 26991</strain>
    </source>
</reference>
<evidence type="ECO:0000256" key="7">
    <source>
        <dbReference type="ARBA" id="ARBA00023136"/>
    </source>
</evidence>
<dbReference type="RefSeq" id="WP_073401166.1">
    <property type="nucleotide sequence ID" value="NZ_FQTV01000007.1"/>
</dbReference>
<evidence type="ECO:0000313" key="11">
    <source>
        <dbReference type="Proteomes" id="UP000184509"/>
    </source>
</evidence>
<dbReference type="SUPFAM" id="SSF116726">
    <property type="entry name" value="TrkA C-terminal domain-like"/>
    <property type="match status" value="2"/>
</dbReference>
<evidence type="ECO:0000256" key="3">
    <source>
        <dbReference type="ARBA" id="ARBA00022448"/>
    </source>
</evidence>
<feature type="transmembrane region" description="Helical" evidence="8">
    <location>
        <begin position="499"/>
        <end position="524"/>
    </location>
</feature>
<feature type="transmembrane region" description="Helical" evidence="8">
    <location>
        <begin position="222"/>
        <end position="242"/>
    </location>
</feature>
<evidence type="ECO:0000256" key="4">
    <source>
        <dbReference type="ARBA" id="ARBA00022538"/>
    </source>
</evidence>
<dbReference type="STRING" id="1297750.SAMN05444405_107126"/>
<protein>
    <submittedName>
        <fullName evidence="10">Transporter, CPA2 family</fullName>
    </submittedName>
</protein>
<keyword evidence="7 8" id="KW-0472">Membrane</keyword>
<keyword evidence="11" id="KW-1185">Reference proteome</keyword>
<keyword evidence="3" id="KW-0813">Transport</keyword>
<dbReference type="InterPro" id="IPR006037">
    <property type="entry name" value="RCK_C"/>
</dbReference>
<gene>
    <name evidence="10" type="ORF">SAMN05444405_107126</name>
</gene>
<feature type="transmembrane region" description="Helical" evidence="8">
    <location>
        <begin position="32"/>
        <end position="49"/>
    </location>
</feature>
<dbReference type="Pfam" id="PF00999">
    <property type="entry name" value="Na_H_Exchanger"/>
    <property type="match status" value="1"/>
</dbReference>
<keyword evidence="4" id="KW-0633">Potassium transport</keyword>
<keyword evidence="5 8" id="KW-0812">Transmembrane</keyword>
<comment type="similarity">
    <text evidence="2">Belongs to the monovalent cation:proton antiporter 2 (CPA2) transporter (TC 2.A.37) family.</text>
</comment>
<dbReference type="PROSITE" id="PS51202">
    <property type="entry name" value="RCK_C"/>
    <property type="match status" value="2"/>
</dbReference>
<feature type="transmembrane region" description="Helical" evidence="8">
    <location>
        <begin position="358"/>
        <end position="378"/>
    </location>
</feature>
<dbReference type="InterPro" id="IPR036721">
    <property type="entry name" value="RCK_C_sf"/>
</dbReference>
<evidence type="ECO:0000256" key="2">
    <source>
        <dbReference type="ARBA" id="ARBA00005551"/>
    </source>
</evidence>
<feature type="transmembrane region" description="Helical" evidence="8">
    <location>
        <begin position="295"/>
        <end position="320"/>
    </location>
</feature>
<evidence type="ECO:0000256" key="8">
    <source>
        <dbReference type="SAM" id="Phobius"/>
    </source>
</evidence>
<feature type="transmembrane region" description="Helical" evidence="8">
    <location>
        <begin position="150"/>
        <end position="171"/>
    </location>
</feature>
<feature type="transmembrane region" description="Helical" evidence="8">
    <location>
        <begin position="61"/>
        <end position="78"/>
    </location>
</feature>
<keyword evidence="6 8" id="KW-1133">Transmembrane helix</keyword>
<dbReference type="InterPro" id="IPR006153">
    <property type="entry name" value="Cation/H_exchanger_TM"/>
</dbReference>
<comment type="subcellular location">
    <subcellularLocation>
        <location evidence="1">Membrane</location>
        <topology evidence="1">Multi-pass membrane protein</topology>
    </subcellularLocation>
</comment>
<dbReference type="EMBL" id="FQTV01000007">
    <property type="protein sequence ID" value="SHF34923.1"/>
    <property type="molecule type" value="Genomic_DNA"/>
</dbReference>
<dbReference type="Gene3D" id="3.30.70.1450">
    <property type="entry name" value="Regulator of K+ conductance, C-terminal domain"/>
    <property type="match status" value="2"/>
</dbReference>
<feature type="transmembrane region" description="Helical" evidence="8">
    <location>
        <begin position="427"/>
        <end position="450"/>
    </location>
</feature>
<dbReference type="OrthoDB" id="9781411at2"/>
<dbReference type="GO" id="GO:0015297">
    <property type="term" value="F:antiporter activity"/>
    <property type="evidence" value="ECO:0007669"/>
    <property type="project" value="InterPro"/>
</dbReference>
<feature type="transmembrane region" description="Helical" evidence="8">
    <location>
        <begin position="456"/>
        <end position="478"/>
    </location>
</feature>
<keyword evidence="4" id="KW-0630">Potassium</keyword>
<feature type="transmembrane region" description="Helical" evidence="8">
    <location>
        <begin position="6"/>
        <end position="25"/>
    </location>
</feature>
<evidence type="ECO:0000256" key="6">
    <source>
        <dbReference type="ARBA" id="ARBA00022989"/>
    </source>
</evidence>
<dbReference type="PANTHER" id="PTHR42751:SF3">
    <property type="entry name" value="SODIUM_GLUTAMATE SYMPORTER"/>
    <property type="match status" value="1"/>
</dbReference>
<feature type="domain" description="RCK C-terminal" evidence="9">
    <location>
        <begin position="668"/>
        <end position="751"/>
    </location>
</feature>
<feature type="transmembrane region" description="Helical" evidence="8">
    <location>
        <begin position="332"/>
        <end position="352"/>
    </location>
</feature>
<dbReference type="GO" id="GO:0006813">
    <property type="term" value="P:potassium ion transport"/>
    <property type="evidence" value="ECO:0007669"/>
    <property type="project" value="UniProtKB-KW"/>
</dbReference>
<organism evidence="10 11">
    <name type="scientific">Bacteroides luti</name>
    <dbReference type="NCBI Taxonomy" id="1297750"/>
    <lineage>
        <taxon>Bacteria</taxon>
        <taxon>Pseudomonadati</taxon>
        <taxon>Bacteroidota</taxon>
        <taxon>Bacteroidia</taxon>
        <taxon>Bacteroidales</taxon>
        <taxon>Bacteroidaceae</taxon>
        <taxon>Bacteroides</taxon>
    </lineage>
</organism>
<proteinExistence type="inferred from homology"/>
<dbReference type="AlphaFoldDB" id="A0A1M5AXJ0"/>